<evidence type="ECO:0000256" key="5">
    <source>
        <dbReference type="ARBA" id="ARBA00023136"/>
    </source>
</evidence>
<dbReference type="GO" id="GO:0005886">
    <property type="term" value="C:plasma membrane"/>
    <property type="evidence" value="ECO:0007669"/>
    <property type="project" value="TreeGrafter"/>
</dbReference>
<keyword evidence="5 6" id="KW-0472">Membrane</keyword>
<evidence type="ECO:0000313" key="8">
    <source>
        <dbReference type="Proteomes" id="UP000526033"/>
    </source>
</evidence>
<feature type="transmembrane region" description="Helical" evidence="6">
    <location>
        <begin position="129"/>
        <end position="145"/>
    </location>
</feature>
<evidence type="ECO:0000256" key="3">
    <source>
        <dbReference type="ARBA" id="ARBA00022960"/>
    </source>
</evidence>
<name>A0A7X9DKK6_UNCKA</name>
<feature type="transmembrane region" description="Helical" evidence="6">
    <location>
        <begin position="289"/>
        <end position="306"/>
    </location>
</feature>
<dbReference type="InterPro" id="IPR001182">
    <property type="entry name" value="FtsW/RodA"/>
</dbReference>
<feature type="transmembrane region" description="Helical" evidence="6">
    <location>
        <begin position="65"/>
        <end position="83"/>
    </location>
</feature>
<feature type="transmembrane region" description="Helical" evidence="6">
    <location>
        <begin position="95"/>
        <end position="117"/>
    </location>
</feature>
<feature type="transmembrane region" description="Helical" evidence="6">
    <location>
        <begin position="326"/>
        <end position="349"/>
    </location>
</feature>
<organism evidence="7 8">
    <name type="scientific">candidate division WWE3 bacterium</name>
    <dbReference type="NCBI Taxonomy" id="2053526"/>
    <lineage>
        <taxon>Bacteria</taxon>
        <taxon>Katanobacteria</taxon>
    </lineage>
</organism>
<comment type="caution">
    <text evidence="7">The sequence shown here is derived from an EMBL/GenBank/DDBJ whole genome shotgun (WGS) entry which is preliminary data.</text>
</comment>
<feature type="transmembrane region" description="Helical" evidence="6">
    <location>
        <begin position="260"/>
        <end position="282"/>
    </location>
</feature>
<feature type="transmembrane region" description="Helical" evidence="6">
    <location>
        <begin position="7"/>
        <end position="27"/>
    </location>
</feature>
<dbReference type="InterPro" id="IPR011923">
    <property type="entry name" value="RodA/MrdB"/>
</dbReference>
<dbReference type="GO" id="GO:0008360">
    <property type="term" value="P:regulation of cell shape"/>
    <property type="evidence" value="ECO:0007669"/>
    <property type="project" value="UniProtKB-KW"/>
</dbReference>
<dbReference type="AlphaFoldDB" id="A0A7X9DKK6"/>
<dbReference type="Pfam" id="PF01098">
    <property type="entry name" value="FTSW_RODA_SPOVE"/>
    <property type="match status" value="1"/>
</dbReference>
<accession>A0A7X9DKK6</accession>
<reference evidence="7 8" key="1">
    <citation type="journal article" date="2020" name="Biotechnol. Biofuels">
        <title>New insights from the biogas microbiome by comprehensive genome-resolved metagenomics of nearly 1600 species originating from multiple anaerobic digesters.</title>
        <authorList>
            <person name="Campanaro S."/>
            <person name="Treu L."/>
            <person name="Rodriguez-R L.M."/>
            <person name="Kovalovszki A."/>
            <person name="Ziels R.M."/>
            <person name="Maus I."/>
            <person name="Zhu X."/>
            <person name="Kougias P.G."/>
            <person name="Basile A."/>
            <person name="Luo G."/>
            <person name="Schluter A."/>
            <person name="Konstantinidis K.T."/>
            <person name="Angelidaki I."/>
        </authorList>
    </citation>
    <scope>NUCLEOTIDE SEQUENCE [LARGE SCALE GENOMIC DNA]</scope>
    <source>
        <strain evidence="7">AS27yjCOA_165</strain>
    </source>
</reference>
<evidence type="ECO:0000256" key="6">
    <source>
        <dbReference type="SAM" id="Phobius"/>
    </source>
</evidence>
<evidence type="ECO:0000256" key="1">
    <source>
        <dbReference type="ARBA" id="ARBA00004141"/>
    </source>
</evidence>
<keyword evidence="3" id="KW-0133">Cell shape</keyword>
<proteinExistence type="predicted"/>
<protein>
    <submittedName>
        <fullName evidence="7">Rod shape-determining protein RodA</fullName>
    </submittedName>
</protein>
<comment type="subcellular location">
    <subcellularLocation>
        <location evidence="1">Membrane</location>
        <topology evidence="1">Multi-pass membrane protein</topology>
    </subcellularLocation>
</comment>
<gene>
    <name evidence="7" type="primary">rodA</name>
    <name evidence="7" type="ORF">GYA27_01685</name>
</gene>
<feature type="transmembrane region" description="Helical" evidence="6">
    <location>
        <begin position="151"/>
        <end position="168"/>
    </location>
</feature>
<dbReference type="PANTHER" id="PTHR30474:SF1">
    <property type="entry name" value="PEPTIDOGLYCAN GLYCOSYLTRANSFERASE MRDB"/>
    <property type="match status" value="1"/>
</dbReference>
<feature type="transmembrane region" description="Helical" evidence="6">
    <location>
        <begin position="173"/>
        <end position="191"/>
    </location>
</feature>
<evidence type="ECO:0000256" key="2">
    <source>
        <dbReference type="ARBA" id="ARBA00022692"/>
    </source>
</evidence>
<dbReference type="GO" id="GO:0032153">
    <property type="term" value="C:cell division site"/>
    <property type="evidence" value="ECO:0007669"/>
    <property type="project" value="TreeGrafter"/>
</dbReference>
<dbReference type="EMBL" id="JAAZNL010000016">
    <property type="protein sequence ID" value="NMB69895.1"/>
    <property type="molecule type" value="Genomic_DNA"/>
</dbReference>
<dbReference type="PANTHER" id="PTHR30474">
    <property type="entry name" value="CELL CYCLE PROTEIN"/>
    <property type="match status" value="1"/>
</dbReference>
<evidence type="ECO:0000256" key="4">
    <source>
        <dbReference type="ARBA" id="ARBA00022989"/>
    </source>
</evidence>
<dbReference type="NCBIfam" id="TIGR02210">
    <property type="entry name" value="rodA_shape"/>
    <property type="match status" value="1"/>
</dbReference>
<feature type="transmembrane region" description="Helical" evidence="6">
    <location>
        <begin position="39"/>
        <end position="58"/>
    </location>
</feature>
<dbReference type="GO" id="GO:0051301">
    <property type="term" value="P:cell division"/>
    <property type="evidence" value="ECO:0007669"/>
    <property type="project" value="InterPro"/>
</dbReference>
<evidence type="ECO:0000313" key="7">
    <source>
        <dbReference type="EMBL" id="NMB69895.1"/>
    </source>
</evidence>
<keyword evidence="2 6" id="KW-0812">Transmembrane</keyword>
<keyword evidence="4 6" id="KW-1133">Transmembrane helix</keyword>
<dbReference type="GO" id="GO:0015648">
    <property type="term" value="F:lipid-linked peptidoglycan transporter activity"/>
    <property type="evidence" value="ECO:0007669"/>
    <property type="project" value="TreeGrafter"/>
</dbReference>
<dbReference type="Proteomes" id="UP000526033">
    <property type="component" value="Unassembled WGS sequence"/>
</dbReference>
<sequence>MQLLYKINYALIIVPLMLFSLGAITLLASSPDKAKSQLIFLFIGLILYFVTVFVDYSVTKSFWKYFLAFSILSLIFVQVLGISKLGSARWLDIGFVTFQPSELAKVCLIFTMAAYISENSDFKNNLKKLLKLLLFTLPLIILVFLQPDLGTTIILTSTLLCVLFFSGVSKMYFVLMIIIGGLLSSPLWHALKEYQKIRVLVFLNPQLDVLGHGYNVIQSIISIGSGGVLGKGFAHGSQTQMNFLPVHWTDFIFASFSEEWGFVGVIVLILLYSIFLISILYVALKTKDAYGSLLAIGIFSVFMTQFTVNVGMNLGLLPVTGITLPFVSHGGSSLIVSLIMLGVLQNIWLKGGDEH</sequence>